<reference evidence="2 3" key="1">
    <citation type="submission" date="2018-03" db="EMBL/GenBank/DDBJ databases">
        <title>Ahniella affigens gen. nov., sp. nov., a gammaproteobacterium isolated from sandy soil near a stream.</title>
        <authorList>
            <person name="Ko Y."/>
            <person name="Kim J.-H."/>
        </authorList>
    </citation>
    <scope>NUCLEOTIDE SEQUENCE [LARGE SCALE GENOMIC DNA]</scope>
    <source>
        <strain evidence="2 3">D13</strain>
    </source>
</reference>
<evidence type="ECO:0000313" key="2">
    <source>
        <dbReference type="EMBL" id="AVP98581.1"/>
    </source>
</evidence>
<organism evidence="2 3">
    <name type="scientific">Ahniella affigens</name>
    <dbReference type="NCBI Taxonomy" id="2021234"/>
    <lineage>
        <taxon>Bacteria</taxon>
        <taxon>Pseudomonadati</taxon>
        <taxon>Pseudomonadota</taxon>
        <taxon>Gammaproteobacteria</taxon>
        <taxon>Lysobacterales</taxon>
        <taxon>Rhodanobacteraceae</taxon>
        <taxon>Ahniella</taxon>
    </lineage>
</organism>
<accession>A0A2P1PUS1</accession>
<dbReference type="InterPro" id="IPR019253">
    <property type="entry name" value="DUF2244_TM"/>
</dbReference>
<dbReference type="RefSeq" id="WP_106892502.1">
    <property type="nucleotide sequence ID" value="NZ_CP027860.1"/>
</dbReference>
<dbReference type="Proteomes" id="UP000241074">
    <property type="component" value="Chromosome"/>
</dbReference>
<gene>
    <name evidence="2" type="ORF">C7S18_15910</name>
</gene>
<sequence>MIATDSDPENRRYSWILSPNRALGPHTFAAVFILIALAAMVVALVSAWHGNVFAPAFATVDVLIVAAAWRAIWRSGERAERIDLDAEALSVHWLVRGQMQEVARFHPQWVRLLTPDEIPGERCRLILRSHGRSFEIGRLLGAHERLEAAASLRAALAGTTNFESSSGQP</sequence>
<dbReference type="AlphaFoldDB" id="A0A2P1PUS1"/>
<reference evidence="2 3" key="2">
    <citation type="submission" date="2018-03" db="EMBL/GenBank/DDBJ databases">
        <authorList>
            <person name="Keele B.F."/>
        </authorList>
    </citation>
    <scope>NUCLEOTIDE SEQUENCE [LARGE SCALE GENOMIC DNA]</scope>
    <source>
        <strain evidence="2 3">D13</strain>
    </source>
</reference>
<feature type="transmembrane region" description="Helical" evidence="1">
    <location>
        <begin position="52"/>
        <end position="72"/>
    </location>
</feature>
<feature type="transmembrane region" description="Helical" evidence="1">
    <location>
        <begin position="27"/>
        <end position="46"/>
    </location>
</feature>
<proteinExistence type="predicted"/>
<dbReference type="EMBL" id="CP027860">
    <property type="protein sequence ID" value="AVP98581.1"/>
    <property type="molecule type" value="Genomic_DNA"/>
</dbReference>
<dbReference type="OrthoDB" id="5952290at2"/>
<keyword evidence="1" id="KW-0812">Transmembrane</keyword>
<dbReference type="KEGG" id="xba:C7S18_15910"/>
<name>A0A2P1PUS1_9GAMM</name>
<keyword evidence="1" id="KW-1133">Transmembrane helix</keyword>
<dbReference type="Pfam" id="PF10003">
    <property type="entry name" value="DUF2244"/>
    <property type="match status" value="1"/>
</dbReference>
<protein>
    <submittedName>
        <fullName evidence="2">DUF2244 domain-containing protein</fullName>
    </submittedName>
</protein>
<evidence type="ECO:0000313" key="3">
    <source>
        <dbReference type="Proteomes" id="UP000241074"/>
    </source>
</evidence>
<keyword evidence="3" id="KW-1185">Reference proteome</keyword>
<keyword evidence="1" id="KW-0472">Membrane</keyword>
<evidence type="ECO:0000256" key="1">
    <source>
        <dbReference type="SAM" id="Phobius"/>
    </source>
</evidence>